<protein>
    <submittedName>
        <fullName evidence="2">Uncharacterized protein</fullName>
    </submittedName>
</protein>
<accession>A0ABD3HQH8</accession>
<name>A0ABD3HQH8_9MARC</name>
<sequence length="141" mass="14169">MENIWEQPNLGEGVLDSQIDAVASQGGRASTSGAGVAAAGTSSTTTDLVSVLGGPENYATLMALIAETSSKVALTTGNTLLATLRDMTSHQSILPISTPSGVQTVDGSRAGTPISGASADLPTSGAPPPPKRLYPVRARAH</sequence>
<reference evidence="2 3" key="1">
    <citation type="submission" date="2024-09" db="EMBL/GenBank/DDBJ databases">
        <title>Chromosome-scale assembly of Riccia sorocarpa.</title>
        <authorList>
            <person name="Paukszto L."/>
        </authorList>
    </citation>
    <scope>NUCLEOTIDE SEQUENCE [LARGE SCALE GENOMIC DNA]</scope>
    <source>
        <strain evidence="2">LP-2024</strain>
        <tissue evidence="2">Aerial parts of the thallus</tissue>
    </source>
</reference>
<keyword evidence="3" id="KW-1185">Reference proteome</keyword>
<organism evidence="2 3">
    <name type="scientific">Riccia sorocarpa</name>
    <dbReference type="NCBI Taxonomy" id="122646"/>
    <lineage>
        <taxon>Eukaryota</taxon>
        <taxon>Viridiplantae</taxon>
        <taxon>Streptophyta</taxon>
        <taxon>Embryophyta</taxon>
        <taxon>Marchantiophyta</taxon>
        <taxon>Marchantiopsida</taxon>
        <taxon>Marchantiidae</taxon>
        <taxon>Marchantiales</taxon>
        <taxon>Ricciaceae</taxon>
        <taxon>Riccia</taxon>
    </lineage>
</organism>
<proteinExistence type="predicted"/>
<evidence type="ECO:0000256" key="1">
    <source>
        <dbReference type="SAM" id="MobiDB-lite"/>
    </source>
</evidence>
<evidence type="ECO:0000313" key="3">
    <source>
        <dbReference type="Proteomes" id="UP001633002"/>
    </source>
</evidence>
<feature type="compositionally biased region" description="Polar residues" evidence="1">
    <location>
        <begin position="94"/>
        <end position="106"/>
    </location>
</feature>
<comment type="caution">
    <text evidence="2">The sequence shown here is derived from an EMBL/GenBank/DDBJ whole genome shotgun (WGS) entry which is preliminary data.</text>
</comment>
<evidence type="ECO:0000313" key="2">
    <source>
        <dbReference type="EMBL" id="KAL3693683.1"/>
    </source>
</evidence>
<dbReference type="AlphaFoldDB" id="A0ABD3HQH8"/>
<feature type="region of interest" description="Disordered" evidence="1">
    <location>
        <begin position="94"/>
        <end position="141"/>
    </location>
</feature>
<gene>
    <name evidence="2" type="ORF">R1sor_007334</name>
</gene>
<dbReference type="Proteomes" id="UP001633002">
    <property type="component" value="Unassembled WGS sequence"/>
</dbReference>
<dbReference type="EMBL" id="JBJQOH010000003">
    <property type="protein sequence ID" value="KAL3693683.1"/>
    <property type="molecule type" value="Genomic_DNA"/>
</dbReference>